<dbReference type="PaxDb" id="2903-EOD29635"/>
<evidence type="ECO:0000313" key="9">
    <source>
        <dbReference type="EnsemblProtists" id="EOD29635"/>
    </source>
</evidence>
<feature type="compositionally biased region" description="Polar residues" evidence="5">
    <location>
        <begin position="768"/>
        <end position="785"/>
    </location>
</feature>
<dbReference type="GO" id="GO:0003723">
    <property type="term" value="F:RNA binding"/>
    <property type="evidence" value="ECO:0007669"/>
    <property type="project" value="TreeGrafter"/>
</dbReference>
<dbReference type="RefSeq" id="XP_005782064.1">
    <property type="nucleotide sequence ID" value="XM_005782007.1"/>
</dbReference>
<dbReference type="GO" id="GO:0005524">
    <property type="term" value="F:ATP binding"/>
    <property type="evidence" value="ECO:0007669"/>
    <property type="project" value="UniProtKB-KW"/>
</dbReference>
<reference evidence="10" key="1">
    <citation type="journal article" date="2013" name="Nature">
        <title>Pan genome of the phytoplankton Emiliania underpins its global distribution.</title>
        <authorList>
            <person name="Read B.A."/>
            <person name="Kegel J."/>
            <person name="Klute M.J."/>
            <person name="Kuo A."/>
            <person name="Lefebvre S.C."/>
            <person name="Maumus F."/>
            <person name="Mayer C."/>
            <person name="Miller J."/>
            <person name="Monier A."/>
            <person name="Salamov A."/>
            <person name="Young J."/>
            <person name="Aguilar M."/>
            <person name="Claverie J.M."/>
            <person name="Frickenhaus S."/>
            <person name="Gonzalez K."/>
            <person name="Herman E.K."/>
            <person name="Lin Y.C."/>
            <person name="Napier J."/>
            <person name="Ogata H."/>
            <person name="Sarno A.F."/>
            <person name="Shmutz J."/>
            <person name="Schroeder D."/>
            <person name="de Vargas C."/>
            <person name="Verret F."/>
            <person name="von Dassow P."/>
            <person name="Valentin K."/>
            <person name="Van de Peer Y."/>
            <person name="Wheeler G."/>
            <person name="Dacks J.B."/>
            <person name="Delwiche C.F."/>
            <person name="Dyhrman S.T."/>
            <person name="Glockner G."/>
            <person name="John U."/>
            <person name="Richards T."/>
            <person name="Worden A.Z."/>
            <person name="Zhang X."/>
            <person name="Grigoriev I.V."/>
            <person name="Allen A.E."/>
            <person name="Bidle K."/>
            <person name="Borodovsky M."/>
            <person name="Bowler C."/>
            <person name="Brownlee C."/>
            <person name="Cock J.M."/>
            <person name="Elias M."/>
            <person name="Gladyshev V.N."/>
            <person name="Groth M."/>
            <person name="Guda C."/>
            <person name="Hadaegh A."/>
            <person name="Iglesias-Rodriguez M.D."/>
            <person name="Jenkins J."/>
            <person name="Jones B.M."/>
            <person name="Lawson T."/>
            <person name="Leese F."/>
            <person name="Lindquist E."/>
            <person name="Lobanov A."/>
            <person name="Lomsadze A."/>
            <person name="Malik S.B."/>
            <person name="Marsh M.E."/>
            <person name="Mackinder L."/>
            <person name="Mock T."/>
            <person name="Mueller-Roeber B."/>
            <person name="Pagarete A."/>
            <person name="Parker M."/>
            <person name="Probert I."/>
            <person name="Quesneville H."/>
            <person name="Raines C."/>
            <person name="Rensing S.A."/>
            <person name="Riano-Pachon D.M."/>
            <person name="Richier S."/>
            <person name="Rokitta S."/>
            <person name="Shiraiwa Y."/>
            <person name="Soanes D.M."/>
            <person name="van der Giezen M."/>
            <person name="Wahlund T.M."/>
            <person name="Williams B."/>
            <person name="Wilson W."/>
            <person name="Wolfe G."/>
            <person name="Wurch L.L."/>
        </authorList>
    </citation>
    <scope>NUCLEOTIDE SEQUENCE</scope>
</reference>
<keyword evidence="10" id="KW-1185">Reference proteome</keyword>
<dbReference type="InterPro" id="IPR001650">
    <property type="entry name" value="Helicase_C-like"/>
</dbReference>
<dbReference type="EnsemblProtists" id="EOD29635">
    <property type="protein sequence ID" value="EOD29635"/>
    <property type="gene ID" value="EMIHUDRAFT_468520"/>
</dbReference>
<feature type="compositionally biased region" description="Polar residues" evidence="5">
    <location>
        <begin position="861"/>
        <end position="875"/>
    </location>
</feature>
<reference evidence="9" key="2">
    <citation type="submission" date="2024-10" db="UniProtKB">
        <authorList>
            <consortium name="EnsemblProtists"/>
        </authorList>
    </citation>
    <scope>IDENTIFICATION</scope>
</reference>
<organism evidence="9 10">
    <name type="scientific">Emiliania huxleyi (strain CCMP1516)</name>
    <dbReference type="NCBI Taxonomy" id="280463"/>
    <lineage>
        <taxon>Eukaryota</taxon>
        <taxon>Haptista</taxon>
        <taxon>Haptophyta</taxon>
        <taxon>Prymnesiophyceae</taxon>
        <taxon>Isochrysidales</taxon>
        <taxon>Noelaerhabdaceae</taxon>
        <taxon>Emiliania</taxon>
    </lineage>
</organism>
<dbReference type="GO" id="GO:0016787">
    <property type="term" value="F:hydrolase activity"/>
    <property type="evidence" value="ECO:0007669"/>
    <property type="project" value="UniProtKB-KW"/>
</dbReference>
<dbReference type="PANTHER" id="PTHR18934">
    <property type="entry name" value="ATP-DEPENDENT RNA HELICASE"/>
    <property type="match status" value="1"/>
</dbReference>
<sequence length="875" mass="93690">MDALLGLQRLSLVQKICSELKNHIGVDDKTLAEFIIELAQENSTLPAFMRALDENGAEFPEDFASTLLHLVQTMAPRKRPAPSAPAASAAASSSSGPTERFSGLAIPNADPERLRKLEEEALGARAAVDPAIGGRPADRRPPPPPPPPGGRGGGGAGSSSGGGGGSSGAALARDFSRDADAAAEPGKVYAGRVTNVMDFGAFVQLSGVRGKAEGLVHVSLIQSQPLRSPHDALKRGQPCFVKVLSTTGSKMPAKRLTSPELFEAKQLIASGVLDATEEELEIELNEAEPLFLRGQTKASVAMSPIKIVRNPDGSLQRAAMTQSALAKERRELRDSLERRELRDSQQRALMDAIPKDANPLEAGDDLNRPWEDPMPEPGERHIAQELRGLGYTQEAVPEWKVKSMGKGFSIGFPTKNKSIQEQRASLPIAALKQELVNAVAENQVLVVIGETGSGKTTQMTQFMAEAGFTSRGIIGCTQPRRVAAMSVAKRVAEEFGCRLGQEVGYSIRFEDCTSPETILKYMTDGMLLRECLVDTNLSRYSLIMLDEAHERTIHTDVLFGLLKGLLARRKDLKLICTSATLDAEKYSSYFFECPIFTIPGRTFPVEVLYTKAPEADYMDAALITVMQIHLQEPPGDVLLFLTGQEEIDTACQILFERMKSLGPRIFEAAPPGSRKVVIATNIAEASLTIDGIFYVVDPGFVKQKVYNAKVGMDSLVVVPISQASARQRRAGRTGPGKCYRLRSGFCFRALRSADRAEGATTGMLSHVSAVSGTPTHSAASSSAKRTGSEWEGPAAAATTSATPLQIARRRGRARGSSGAEAPPSHVATSSRHSEAGDSSSGVGRTDHARAPKERSAGNRIDSGSASRSALQPTAE</sequence>
<dbReference type="FunFam" id="3.40.50.300:FF:000191">
    <property type="entry name" value="Pre-mRNA-splicing factor ATP-dependent RNA helicase"/>
    <property type="match status" value="1"/>
</dbReference>
<dbReference type="PANTHER" id="PTHR18934:SF85">
    <property type="entry name" value="ATP-DEPENDENT RNA HELICASE DHX8"/>
    <property type="match status" value="1"/>
</dbReference>
<evidence type="ECO:0000259" key="8">
    <source>
        <dbReference type="PROSITE" id="PS51194"/>
    </source>
</evidence>
<dbReference type="AlphaFoldDB" id="A0A0D3K1K0"/>
<proteinExistence type="predicted"/>
<evidence type="ECO:0000256" key="2">
    <source>
        <dbReference type="ARBA" id="ARBA00022801"/>
    </source>
</evidence>
<feature type="region of interest" description="Disordered" evidence="5">
    <location>
        <begin position="76"/>
        <end position="112"/>
    </location>
</feature>
<dbReference type="PROSITE" id="PS50126">
    <property type="entry name" value="S1"/>
    <property type="match status" value="1"/>
</dbReference>
<dbReference type="GO" id="GO:0004386">
    <property type="term" value="F:helicase activity"/>
    <property type="evidence" value="ECO:0007669"/>
    <property type="project" value="TreeGrafter"/>
</dbReference>
<dbReference type="CDD" id="cd21691">
    <property type="entry name" value="GH2-like_DHX8"/>
    <property type="match status" value="1"/>
</dbReference>
<dbReference type="SMART" id="SM00490">
    <property type="entry name" value="HELICc"/>
    <property type="match status" value="1"/>
</dbReference>
<protein>
    <submittedName>
        <fullName evidence="9">Uncharacterized protein</fullName>
    </submittedName>
</protein>
<dbReference type="Gene3D" id="2.40.50.140">
    <property type="entry name" value="Nucleic acid-binding proteins"/>
    <property type="match status" value="1"/>
</dbReference>
<dbReference type="STRING" id="2903.R1ESN4"/>
<evidence type="ECO:0000313" key="10">
    <source>
        <dbReference type="Proteomes" id="UP000013827"/>
    </source>
</evidence>
<dbReference type="InterPro" id="IPR049588">
    <property type="entry name" value="DHX8_GH2-like"/>
</dbReference>
<dbReference type="InterPro" id="IPR012340">
    <property type="entry name" value="NA-bd_OB-fold"/>
</dbReference>
<feature type="domain" description="S1 motif" evidence="6">
    <location>
        <begin position="186"/>
        <end position="245"/>
    </location>
</feature>
<dbReference type="InterPro" id="IPR003029">
    <property type="entry name" value="S1_domain"/>
</dbReference>
<feature type="domain" description="Helicase ATP-binding" evidence="7">
    <location>
        <begin position="436"/>
        <end position="599"/>
    </location>
</feature>
<dbReference type="GeneID" id="17274910"/>
<dbReference type="Pfam" id="PF00270">
    <property type="entry name" value="DEAD"/>
    <property type="match status" value="1"/>
</dbReference>
<dbReference type="CDD" id="cd18791">
    <property type="entry name" value="SF2_C_RHA"/>
    <property type="match status" value="1"/>
</dbReference>
<feature type="compositionally biased region" description="Low complexity" evidence="5">
    <location>
        <begin position="84"/>
        <end position="95"/>
    </location>
</feature>
<evidence type="ECO:0000256" key="1">
    <source>
        <dbReference type="ARBA" id="ARBA00022741"/>
    </source>
</evidence>
<dbReference type="HOGENOM" id="CLU_328589_0_0_1"/>
<evidence type="ECO:0000256" key="5">
    <source>
        <dbReference type="SAM" id="MobiDB-lite"/>
    </source>
</evidence>
<dbReference type="SMART" id="SM00487">
    <property type="entry name" value="DEXDc"/>
    <property type="match status" value="1"/>
</dbReference>
<feature type="compositionally biased region" description="Polar residues" evidence="5">
    <location>
        <begin position="826"/>
        <end position="842"/>
    </location>
</feature>
<keyword evidence="2" id="KW-0378">Hydrolase</keyword>
<dbReference type="Gene3D" id="3.40.50.300">
    <property type="entry name" value="P-loop containing nucleotide triphosphate hydrolases"/>
    <property type="match status" value="3"/>
</dbReference>
<keyword evidence="4" id="KW-0508">mRNA splicing</keyword>
<name>A0A0D3K1K0_EMIH1</name>
<dbReference type="KEGG" id="ehx:EMIHUDRAFT_468520"/>
<dbReference type="SUPFAM" id="SSF52540">
    <property type="entry name" value="P-loop containing nucleoside triphosphate hydrolases"/>
    <property type="match status" value="1"/>
</dbReference>
<evidence type="ECO:0000256" key="3">
    <source>
        <dbReference type="ARBA" id="ARBA00022840"/>
    </source>
</evidence>
<dbReference type="InterPro" id="IPR002464">
    <property type="entry name" value="DNA/RNA_helicase_DEAH_CS"/>
</dbReference>
<dbReference type="SMART" id="SM00316">
    <property type="entry name" value="S1"/>
    <property type="match status" value="1"/>
</dbReference>
<feature type="compositionally biased region" description="Gly residues" evidence="5">
    <location>
        <begin position="150"/>
        <end position="167"/>
    </location>
</feature>
<dbReference type="Pfam" id="PF00575">
    <property type="entry name" value="S1"/>
    <property type="match status" value="1"/>
</dbReference>
<dbReference type="GO" id="GO:0071013">
    <property type="term" value="C:catalytic step 2 spliceosome"/>
    <property type="evidence" value="ECO:0007669"/>
    <property type="project" value="TreeGrafter"/>
</dbReference>
<evidence type="ECO:0000259" key="7">
    <source>
        <dbReference type="PROSITE" id="PS51192"/>
    </source>
</evidence>
<dbReference type="InterPro" id="IPR027417">
    <property type="entry name" value="P-loop_NTPase"/>
</dbReference>
<dbReference type="eggNOG" id="KOG0922">
    <property type="taxonomic scope" value="Eukaryota"/>
</dbReference>
<dbReference type="GO" id="GO:0000390">
    <property type="term" value="P:spliceosomal complex disassembly"/>
    <property type="evidence" value="ECO:0007669"/>
    <property type="project" value="TreeGrafter"/>
</dbReference>
<keyword evidence="4" id="KW-0507">mRNA processing</keyword>
<dbReference type="InterPro" id="IPR011545">
    <property type="entry name" value="DEAD/DEAH_box_helicase_dom"/>
</dbReference>
<dbReference type="InterPro" id="IPR014001">
    <property type="entry name" value="Helicase_ATP-bd"/>
</dbReference>
<dbReference type="PROSITE" id="PS51194">
    <property type="entry name" value="HELICASE_CTER"/>
    <property type="match status" value="1"/>
</dbReference>
<feature type="region of interest" description="Disordered" evidence="5">
    <location>
        <begin position="125"/>
        <end position="171"/>
    </location>
</feature>
<evidence type="ECO:0000256" key="4">
    <source>
        <dbReference type="ARBA" id="ARBA00023187"/>
    </source>
</evidence>
<dbReference type="PROSITE" id="PS00690">
    <property type="entry name" value="DEAH_ATP_HELICASE"/>
    <property type="match status" value="1"/>
</dbReference>
<accession>A0A0D3K1K0</accession>
<dbReference type="PROSITE" id="PS51192">
    <property type="entry name" value="HELICASE_ATP_BIND_1"/>
    <property type="match status" value="1"/>
</dbReference>
<feature type="domain" description="Helicase C-terminal" evidence="8">
    <location>
        <begin position="624"/>
        <end position="771"/>
    </location>
</feature>
<evidence type="ECO:0000259" key="6">
    <source>
        <dbReference type="PROSITE" id="PS50126"/>
    </source>
</evidence>
<keyword evidence="3" id="KW-0067">ATP-binding</keyword>
<dbReference type="Proteomes" id="UP000013827">
    <property type="component" value="Unassembled WGS sequence"/>
</dbReference>
<keyword evidence="1" id="KW-0547">Nucleotide-binding</keyword>
<feature type="region of interest" description="Disordered" evidence="5">
    <location>
        <begin position="768"/>
        <end position="875"/>
    </location>
</feature>
<feature type="compositionally biased region" description="Basic and acidic residues" evidence="5">
    <location>
        <begin position="844"/>
        <end position="856"/>
    </location>
</feature>
<dbReference type="SUPFAM" id="SSF50249">
    <property type="entry name" value="Nucleic acid-binding proteins"/>
    <property type="match status" value="1"/>
</dbReference>